<dbReference type="EMBL" id="BK014938">
    <property type="protein sequence ID" value="DAD83536.1"/>
    <property type="molecule type" value="Genomic_DNA"/>
</dbReference>
<sequence length="82" mass="9683">MGQYRYTVGWLVCNLPSFSLHSRSVTLNKYIQVFLNQHPRNIIEAKTLSEARAWFDLLGKEDGSHAFIWDKARESIWLWKTL</sequence>
<reference evidence="1" key="1">
    <citation type="journal article" date="2021" name="Proc. Natl. Acad. Sci. U.S.A.">
        <title>A Catalog of Tens of Thousands of Viruses from Human Metagenomes Reveals Hidden Associations with Chronic Diseases.</title>
        <authorList>
            <person name="Tisza M.J."/>
            <person name="Buck C.B."/>
        </authorList>
    </citation>
    <scope>NUCLEOTIDE SEQUENCE</scope>
    <source>
        <strain evidence="1">Ctxc31</strain>
    </source>
</reference>
<protein>
    <submittedName>
        <fullName evidence="1">Uncharacterized protein</fullName>
    </submittedName>
</protein>
<proteinExistence type="predicted"/>
<name>A0A8S5MMS6_9CAUD</name>
<evidence type="ECO:0000313" key="1">
    <source>
        <dbReference type="EMBL" id="DAD83536.1"/>
    </source>
</evidence>
<accession>A0A8S5MMS6</accession>
<organism evidence="1">
    <name type="scientific">Siphoviridae sp. ctxc31</name>
    <dbReference type="NCBI Taxonomy" id="2826520"/>
    <lineage>
        <taxon>Viruses</taxon>
        <taxon>Duplodnaviria</taxon>
        <taxon>Heunggongvirae</taxon>
        <taxon>Uroviricota</taxon>
        <taxon>Caudoviricetes</taxon>
    </lineage>
</organism>